<dbReference type="Proteomes" id="UP000192920">
    <property type="component" value="Unassembled WGS sequence"/>
</dbReference>
<gene>
    <name evidence="1" type="ORF">SAMN02745746_00915</name>
</gene>
<accession>A0A1Y6BI25</accession>
<evidence type="ECO:0000313" key="1">
    <source>
        <dbReference type="EMBL" id="SMF03990.1"/>
    </source>
</evidence>
<protein>
    <submittedName>
        <fullName evidence="1">Uncharacterized protein</fullName>
    </submittedName>
</protein>
<keyword evidence="2" id="KW-1185">Reference proteome</keyword>
<reference evidence="2" key="1">
    <citation type="submission" date="2017-04" db="EMBL/GenBank/DDBJ databases">
        <authorList>
            <person name="Varghese N."/>
            <person name="Submissions S."/>
        </authorList>
    </citation>
    <scope>NUCLEOTIDE SEQUENCE [LARGE SCALE GENOMIC DNA]</scope>
    <source>
        <strain evidence="2">DSM 22618</strain>
    </source>
</reference>
<sequence length="84" mass="9711">MQHASTNFVWRGTFSVTGGIAEFTIDYGTKRAEIRLENLEIPDDPATPWKPFYQERMKELFEAILDKNTSWQDQFPPPTTDDTA</sequence>
<dbReference type="RefSeq" id="WP_143477745.1">
    <property type="nucleotide sequence ID" value="NZ_FXAG01000003.1"/>
</dbReference>
<evidence type="ECO:0000313" key="2">
    <source>
        <dbReference type="Proteomes" id="UP000192920"/>
    </source>
</evidence>
<name>A0A1Y6BI25_9NEIS</name>
<proteinExistence type="predicted"/>
<dbReference type="AlphaFoldDB" id="A0A1Y6BI25"/>
<dbReference type="EMBL" id="FXAG01000003">
    <property type="protein sequence ID" value="SMF03990.1"/>
    <property type="molecule type" value="Genomic_DNA"/>
</dbReference>
<organism evidence="1 2">
    <name type="scientific">Pseudogulbenkiania subflava DSM 22618</name>
    <dbReference type="NCBI Taxonomy" id="1123014"/>
    <lineage>
        <taxon>Bacteria</taxon>
        <taxon>Pseudomonadati</taxon>
        <taxon>Pseudomonadota</taxon>
        <taxon>Betaproteobacteria</taxon>
        <taxon>Neisseriales</taxon>
        <taxon>Chromobacteriaceae</taxon>
        <taxon>Pseudogulbenkiania</taxon>
    </lineage>
</organism>